<feature type="transmembrane region" description="Helical" evidence="8">
    <location>
        <begin position="6"/>
        <end position="25"/>
    </location>
</feature>
<evidence type="ECO:0000259" key="9">
    <source>
        <dbReference type="Pfam" id="PF00137"/>
    </source>
</evidence>
<dbReference type="SUPFAM" id="SSF81333">
    <property type="entry name" value="F1F0 ATP synthase subunit C"/>
    <property type="match status" value="1"/>
</dbReference>
<evidence type="ECO:0000256" key="3">
    <source>
        <dbReference type="ARBA" id="ARBA00022448"/>
    </source>
</evidence>
<feature type="transmembrane region" description="Helical" evidence="8">
    <location>
        <begin position="116"/>
        <end position="137"/>
    </location>
</feature>
<keyword evidence="11" id="KW-1185">Reference proteome</keyword>
<dbReference type="Gene3D" id="1.20.120.610">
    <property type="entry name" value="lithium bound rotor ring of v- atpase"/>
    <property type="match status" value="1"/>
</dbReference>
<reference evidence="10 11" key="1">
    <citation type="submission" date="2018-11" db="EMBL/GenBank/DDBJ databases">
        <title>Genome sequencing and assembly of Anaerosphaera sp. nov., GS7-6-2.</title>
        <authorList>
            <person name="Rettenmaier R."/>
            <person name="Liebl W."/>
            <person name="Zverlov V."/>
        </authorList>
    </citation>
    <scope>NUCLEOTIDE SEQUENCE [LARGE SCALE GENOMIC DNA]</scope>
    <source>
        <strain evidence="10 11">GS7-6-2</strain>
    </source>
</reference>
<comment type="caution">
    <text evidence="10">The sequence shown here is derived from an EMBL/GenBank/DDBJ whole genome shotgun (WGS) entry which is preliminary data.</text>
</comment>
<accession>A0A437SA47</accession>
<evidence type="ECO:0000256" key="4">
    <source>
        <dbReference type="ARBA" id="ARBA00022692"/>
    </source>
</evidence>
<comment type="similarity">
    <text evidence="2 8">Belongs to the V-ATPase proteolipid subunit family.</text>
</comment>
<comment type="subcellular location">
    <subcellularLocation>
        <location evidence="1">Membrane</location>
        <topology evidence="1">Multi-pass membrane protein</topology>
    </subcellularLocation>
</comment>
<keyword evidence="5 8" id="KW-1133">Transmembrane helix</keyword>
<dbReference type="OrthoDB" id="5771683at2"/>
<gene>
    <name evidence="10" type="ORF">EF514_00235</name>
</gene>
<dbReference type="RefSeq" id="WP_127722628.1">
    <property type="nucleotide sequence ID" value="NZ_RLIH01000001.1"/>
</dbReference>
<dbReference type="Proteomes" id="UP000288812">
    <property type="component" value="Unassembled WGS sequence"/>
</dbReference>
<evidence type="ECO:0000313" key="11">
    <source>
        <dbReference type="Proteomes" id="UP000288812"/>
    </source>
</evidence>
<evidence type="ECO:0000256" key="6">
    <source>
        <dbReference type="ARBA" id="ARBA00023065"/>
    </source>
</evidence>
<evidence type="ECO:0000313" key="10">
    <source>
        <dbReference type="EMBL" id="RVU55678.1"/>
    </source>
</evidence>
<evidence type="ECO:0000256" key="8">
    <source>
        <dbReference type="RuleBase" id="RU363060"/>
    </source>
</evidence>
<feature type="domain" description="V-ATPase proteolipid subunit C-like" evidence="9">
    <location>
        <begin position="77"/>
        <end position="136"/>
    </location>
</feature>
<feature type="transmembrane region" description="Helical" evidence="8">
    <location>
        <begin position="73"/>
        <end position="95"/>
    </location>
</feature>
<keyword evidence="4 8" id="KW-0812">Transmembrane</keyword>
<evidence type="ECO:0000256" key="1">
    <source>
        <dbReference type="ARBA" id="ARBA00004141"/>
    </source>
</evidence>
<keyword evidence="7 8" id="KW-0472">Membrane</keyword>
<proteinExistence type="inferred from homology"/>
<keyword evidence="3 8" id="KW-0813">Transport</keyword>
<feature type="transmembrane region" description="Helical" evidence="8">
    <location>
        <begin position="37"/>
        <end position="61"/>
    </location>
</feature>
<dbReference type="PRINTS" id="PR00122">
    <property type="entry name" value="VACATPASE"/>
</dbReference>
<evidence type="ECO:0000256" key="2">
    <source>
        <dbReference type="ARBA" id="ARBA00007296"/>
    </source>
</evidence>
<dbReference type="GO" id="GO:0033179">
    <property type="term" value="C:proton-transporting V-type ATPase, V0 domain"/>
    <property type="evidence" value="ECO:0007669"/>
    <property type="project" value="InterPro"/>
</dbReference>
<dbReference type="GO" id="GO:0046961">
    <property type="term" value="F:proton-transporting ATPase activity, rotational mechanism"/>
    <property type="evidence" value="ECO:0007669"/>
    <property type="project" value="InterPro"/>
</dbReference>
<dbReference type="AlphaFoldDB" id="A0A437SA47"/>
<keyword evidence="6 8" id="KW-0406">Ion transport</keyword>
<evidence type="ECO:0000256" key="5">
    <source>
        <dbReference type="ARBA" id="ARBA00022989"/>
    </source>
</evidence>
<dbReference type="InterPro" id="IPR002379">
    <property type="entry name" value="ATPase_proteolipid_c-like_dom"/>
</dbReference>
<sequence>MEKILIVATIIILSTIGVGIYYNYAAKEGSSKKLKRFIKFNLLAFIPTLALALIVVIPHSVSAASATPTSSSGLGFLGAALSTGLAALGTGIAVGNVGSSAIGAVSEDPSLFGKTLIFIGLAEGIAIYGLIISILILGRL</sequence>
<evidence type="ECO:0000256" key="7">
    <source>
        <dbReference type="ARBA" id="ARBA00023136"/>
    </source>
</evidence>
<dbReference type="InterPro" id="IPR000245">
    <property type="entry name" value="ATPase_proteolipid_csu"/>
</dbReference>
<name>A0A437SA47_9FIRM</name>
<dbReference type="InterPro" id="IPR035921">
    <property type="entry name" value="F/V-ATP_Csub_sf"/>
</dbReference>
<dbReference type="Pfam" id="PF00137">
    <property type="entry name" value="ATP-synt_C"/>
    <property type="match status" value="1"/>
</dbReference>
<organism evidence="10 11">
    <name type="scientific">Anaerosphaera multitolerans</name>
    <dbReference type="NCBI Taxonomy" id="2487351"/>
    <lineage>
        <taxon>Bacteria</taxon>
        <taxon>Bacillati</taxon>
        <taxon>Bacillota</taxon>
        <taxon>Tissierellia</taxon>
        <taxon>Tissierellales</taxon>
        <taxon>Peptoniphilaceae</taxon>
        <taxon>Anaerosphaera</taxon>
    </lineage>
</organism>
<dbReference type="CDD" id="cd18120">
    <property type="entry name" value="ATP-synt_Vo_Ao_c"/>
    <property type="match status" value="1"/>
</dbReference>
<protein>
    <submittedName>
        <fullName evidence="10">ATPase</fullName>
    </submittedName>
</protein>
<dbReference type="EMBL" id="RLIH01000001">
    <property type="protein sequence ID" value="RVU55678.1"/>
    <property type="molecule type" value="Genomic_DNA"/>
</dbReference>